<comment type="similarity">
    <text evidence="1">Belongs to the TBCC family.</text>
</comment>
<dbReference type="Gene3D" id="2.160.20.70">
    <property type="match status" value="1"/>
</dbReference>
<sequence length="538" mass="61256">MEQNSSITWNLEDGALYIRRSFFEHGVTVPLVTSTMLKSEALANVFEELFNLATVVDNRLVVQLNQWNDSCKRHLGLTRLQSQHIVHTLYVVAPEIRNEQDWIPFVELLVFVRLQACARRLATPMRPSTDDVFPKSTPATGTLLTQDENNRSSIAYTNRPSSPRLERGASTFYKETMFLVNNLEVILSDLVRLYEVLERVEQHVGDKMDTRDKQDSNETTEYTLRPECLKHLSFLFLTSIANQPLSWRDWIEIWIQRHDSSPLSIETWSALLGNALKLTAQQSNGIAPPPIDPTLELSQLCRCTILRSGTEEEPLSHRDVRIRNCQEVYIYLLNGMDCVSVEGCSDCIIFIGAAYCISVTGCEGVKIISTSKFLRITNVVDSTFYLCVNHEPALLGDNRGLRLAPFNAFYPCLEEHMTSCGVSTVSNYWNEPFVILDSSYPPSTVSNILPPEQLCPFAVPVQNNDGVTKKNPVPLPKEYLDAVDEKAKSVDCLRDLVRQQHEHVDLERTVQHYFREWLISTGNIRQIHDLVKLTESFE</sequence>
<evidence type="ECO:0000259" key="3">
    <source>
        <dbReference type="PROSITE" id="PS51329"/>
    </source>
</evidence>
<protein>
    <recommendedName>
        <fullName evidence="3">C-CAP/cofactor C-like domain-containing protein</fullName>
    </recommendedName>
</protein>
<dbReference type="PANTHER" id="PTHR16052">
    <property type="entry name" value="TBCC DOMAIN-CONTAINING PROTEIN 1"/>
    <property type="match status" value="1"/>
</dbReference>
<reference evidence="4" key="1">
    <citation type="journal article" date="2022" name="Proc. Natl. Acad. Sci. U.S.A.">
        <title>Life cycle and functional genomics of the unicellular red alga Galdieria for elucidating algal and plant evolution and industrial use.</title>
        <authorList>
            <person name="Hirooka S."/>
            <person name="Itabashi T."/>
            <person name="Ichinose T.M."/>
            <person name="Onuma R."/>
            <person name="Fujiwara T."/>
            <person name="Yamashita S."/>
            <person name="Jong L.W."/>
            <person name="Tomita R."/>
            <person name="Iwane A.H."/>
            <person name="Miyagishima S.Y."/>
        </authorList>
    </citation>
    <scope>NUCLEOTIDE SEQUENCE</scope>
    <source>
        <strain evidence="4">NBRC 102759</strain>
    </source>
</reference>
<keyword evidence="5" id="KW-1185">Reference proteome</keyword>
<feature type="compositionally biased region" description="Polar residues" evidence="2">
    <location>
        <begin position="137"/>
        <end position="161"/>
    </location>
</feature>
<feature type="region of interest" description="Disordered" evidence="2">
    <location>
        <begin position="127"/>
        <end position="163"/>
    </location>
</feature>
<dbReference type="Pfam" id="PF07986">
    <property type="entry name" value="TBCC"/>
    <property type="match status" value="1"/>
</dbReference>
<dbReference type="AlphaFoldDB" id="A0A9C7PVL4"/>
<gene>
    <name evidence="4" type="ORF">GpartN1_g2921.t1</name>
</gene>
<accession>A0A9C7PVL4</accession>
<dbReference type="InterPro" id="IPR016098">
    <property type="entry name" value="CAP/MinC_C"/>
</dbReference>
<dbReference type="PROSITE" id="PS51329">
    <property type="entry name" value="C_CAP_COFACTOR_C"/>
    <property type="match status" value="1"/>
</dbReference>
<dbReference type="EMBL" id="BQMJ01000021">
    <property type="protein sequence ID" value="GJQ11130.1"/>
    <property type="molecule type" value="Genomic_DNA"/>
</dbReference>
<dbReference type="InterPro" id="IPR017901">
    <property type="entry name" value="C-CAP_CF_C-like"/>
</dbReference>
<dbReference type="OrthoDB" id="3371at2759"/>
<evidence type="ECO:0000256" key="2">
    <source>
        <dbReference type="SAM" id="MobiDB-lite"/>
    </source>
</evidence>
<dbReference type="InterPro" id="IPR012945">
    <property type="entry name" value="Tubulin-bd_cofactor_C_dom"/>
</dbReference>
<evidence type="ECO:0000313" key="5">
    <source>
        <dbReference type="Proteomes" id="UP001061958"/>
    </source>
</evidence>
<dbReference type="InterPro" id="IPR039589">
    <property type="entry name" value="TBCC1"/>
</dbReference>
<evidence type="ECO:0000256" key="1">
    <source>
        <dbReference type="ARBA" id="ARBA00008848"/>
    </source>
</evidence>
<evidence type="ECO:0000313" key="4">
    <source>
        <dbReference type="EMBL" id="GJQ11130.1"/>
    </source>
</evidence>
<reference evidence="4" key="2">
    <citation type="submission" date="2022-01" db="EMBL/GenBank/DDBJ databases">
        <authorList>
            <person name="Hirooka S."/>
            <person name="Miyagishima S.Y."/>
        </authorList>
    </citation>
    <scope>NUCLEOTIDE SEQUENCE</scope>
    <source>
        <strain evidence="4">NBRC 102759</strain>
    </source>
</reference>
<dbReference type="PANTHER" id="PTHR16052:SF0">
    <property type="entry name" value="TBCC DOMAIN-CONTAINING PROTEIN 1"/>
    <property type="match status" value="1"/>
</dbReference>
<comment type="caution">
    <text evidence="4">The sequence shown here is derived from an EMBL/GenBank/DDBJ whole genome shotgun (WGS) entry which is preliminary data.</text>
</comment>
<feature type="domain" description="C-CAP/cofactor C-like" evidence="3">
    <location>
        <begin position="288"/>
        <end position="422"/>
    </location>
</feature>
<name>A0A9C7PVL4_9RHOD</name>
<proteinExistence type="inferred from homology"/>
<organism evidence="4 5">
    <name type="scientific">Galdieria partita</name>
    <dbReference type="NCBI Taxonomy" id="83374"/>
    <lineage>
        <taxon>Eukaryota</taxon>
        <taxon>Rhodophyta</taxon>
        <taxon>Bangiophyceae</taxon>
        <taxon>Galdieriales</taxon>
        <taxon>Galdieriaceae</taxon>
        <taxon>Galdieria</taxon>
    </lineage>
</organism>
<dbReference type="Proteomes" id="UP001061958">
    <property type="component" value="Unassembled WGS sequence"/>
</dbReference>